<dbReference type="InterPro" id="IPR025965">
    <property type="entry name" value="FlgD/Vpr_Ig-like"/>
</dbReference>
<dbReference type="SUPFAM" id="SSF50998">
    <property type="entry name" value="Quinoprotein alcohol dehydrogenase-like"/>
    <property type="match status" value="1"/>
</dbReference>
<dbReference type="InterPro" id="IPR026444">
    <property type="entry name" value="Secre_tail"/>
</dbReference>
<accession>A0ABV6YN25</accession>
<sequence length="492" mass="53418">MLRESRIAYLSWFMILLLVGSLYGQGPDSLWHRAFGDTLNDWGFSVIETHDGYFVTAGQMQVYNPDSGMIFLDVYVLKLDAAGDTIWARTYGGDRVDGSRSVIEASDGNYVVTGYTDSWGSGDNDIYVLKIGPDGDLIWERVIGGSRGDEVSYCVREAPDSTYRIVGTTDAFGDSDVFLVGIAADGSWYWEYPYDIPGHQSAHELAYTPDGYLVMVGSYFGPTVDVFVMKTEGNGDTLWTRTYDFGPLDYGTSVQPLTYDTYLVAGYSQAALAPFYNAFLLHIESNGDVNWTKFYGGPAHDTASSVKTLADGGFVFTGGTRSYGAGGDDVWLVRTDADGDTVWTKTYGGVNYDSGREVQVTSDNGFIIGGHTVSFGNGIYDLYLVKAGGDLSGVVHTETPGVDLSVSVMPNPSSSGISITFEAPVPHQADLVVCDLLGRRVKRFTPIESSAGAPRVEWDGCDEQGRRVSPGIYFLQLRAGGALATQKIIVLR</sequence>
<keyword evidence="3" id="KW-1185">Reference proteome</keyword>
<dbReference type="PANTHER" id="PTHR42754:SF1">
    <property type="entry name" value="LIPOPROTEIN"/>
    <property type="match status" value="1"/>
</dbReference>
<dbReference type="PANTHER" id="PTHR42754">
    <property type="entry name" value="ENDOGLUCANASE"/>
    <property type="match status" value="1"/>
</dbReference>
<dbReference type="Proteomes" id="UP001594288">
    <property type="component" value="Unassembled WGS sequence"/>
</dbReference>
<dbReference type="Pfam" id="PF13860">
    <property type="entry name" value="FlgD_ig"/>
    <property type="match status" value="1"/>
</dbReference>
<evidence type="ECO:0000259" key="1">
    <source>
        <dbReference type="Pfam" id="PF13860"/>
    </source>
</evidence>
<dbReference type="Gene3D" id="2.60.40.4070">
    <property type="match status" value="1"/>
</dbReference>
<gene>
    <name evidence="2" type="ORF">ACFL2Z_00975</name>
</gene>
<evidence type="ECO:0000313" key="2">
    <source>
        <dbReference type="EMBL" id="MFC1799473.1"/>
    </source>
</evidence>
<dbReference type="NCBIfam" id="TIGR04183">
    <property type="entry name" value="Por_Secre_tail"/>
    <property type="match status" value="1"/>
</dbReference>
<feature type="domain" description="FlgD/Vpr Ig-like" evidence="1">
    <location>
        <begin position="419"/>
        <end position="479"/>
    </location>
</feature>
<dbReference type="EMBL" id="JBHPEI010000008">
    <property type="protein sequence ID" value="MFC1799473.1"/>
    <property type="molecule type" value="Genomic_DNA"/>
</dbReference>
<evidence type="ECO:0000313" key="3">
    <source>
        <dbReference type="Proteomes" id="UP001594288"/>
    </source>
</evidence>
<comment type="caution">
    <text evidence="2">The sequence shown here is derived from an EMBL/GenBank/DDBJ whole genome shotgun (WGS) entry which is preliminary data.</text>
</comment>
<dbReference type="InterPro" id="IPR011047">
    <property type="entry name" value="Quinoprotein_ADH-like_sf"/>
</dbReference>
<name>A0ABV6YN25_UNCEI</name>
<proteinExistence type="predicted"/>
<reference evidence="2 3" key="1">
    <citation type="submission" date="2024-09" db="EMBL/GenBank/DDBJ databases">
        <authorList>
            <person name="D'Angelo T."/>
        </authorList>
    </citation>
    <scope>NUCLEOTIDE SEQUENCE [LARGE SCALE GENOMIC DNA]</scope>
    <source>
        <strain evidence="2">SAG AM-311-F02</strain>
    </source>
</reference>
<organism evidence="2 3">
    <name type="scientific">Eiseniibacteriota bacterium</name>
    <dbReference type="NCBI Taxonomy" id="2212470"/>
    <lineage>
        <taxon>Bacteria</taxon>
        <taxon>Candidatus Eiseniibacteriota</taxon>
    </lineage>
</organism>
<protein>
    <submittedName>
        <fullName evidence="2">T9SS type A sorting domain-containing protein</fullName>
    </submittedName>
</protein>